<proteinExistence type="predicted"/>
<organism evidence="1">
    <name type="scientific">uncultured Nitrospirae bacterium MY4-5C</name>
    <dbReference type="NCBI Taxonomy" id="798580"/>
    <lineage>
        <taxon>Bacteria</taxon>
        <taxon>Pseudomonadati</taxon>
        <taxon>Nitrospirota</taxon>
        <taxon>environmental samples</taxon>
    </lineage>
</organism>
<reference evidence="1" key="1">
    <citation type="journal article" date="2011" name="Appl. Environ. Microbiol.">
        <title>Metagenomic analysis reveals unexpected subgenomic diversity of magnetotactic bacteria within the phylum Nitrospirae.</title>
        <authorList>
            <person name="Lin W."/>
            <person name="Jogler C."/>
            <person name="Schuler D."/>
            <person name="Pan Y."/>
        </authorList>
    </citation>
    <scope>NUCLEOTIDE SEQUENCE</scope>
</reference>
<evidence type="ECO:0000313" key="1">
    <source>
        <dbReference type="EMBL" id="ADI87772.1"/>
    </source>
</evidence>
<dbReference type="EMBL" id="HM454283">
    <property type="protein sequence ID" value="ADI87772.1"/>
    <property type="molecule type" value="Genomic_DNA"/>
</dbReference>
<name>D9MP83_9BACT</name>
<dbReference type="AlphaFoldDB" id="D9MP83"/>
<accession>D9MP83</accession>
<sequence length="68" mass="7776">MSFILFKIITERKYVYFCFQHIKLLKVLIVSINCLPHVIYSSAISLLSPLQPLRNIVVSNITVTGCHV</sequence>
<gene>
    <name evidence="1" type="ORF">LW5_0140</name>
</gene>
<protein>
    <submittedName>
        <fullName evidence="1">Uncharacterized protein</fullName>
    </submittedName>
</protein>